<feature type="region of interest" description="Disordered" evidence="1">
    <location>
        <begin position="484"/>
        <end position="528"/>
    </location>
</feature>
<gene>
    <name evidence="3" type="ORF">M6B38_282930</name>
</gene>
<feature type="compositionally biased region" description="Acidic residues" evidence="1">
    <location>
        <begin position="680"/>
        <end position="689"/>
    </location>
</feature>
<dbReference type="EMBL" id="JANAVB010005597">
    <property type="protein sequence ID" value="KAJ6846719.1"/>
    <property type="molecule type" value="Genomic_DNA"/>
</dbReference>
<evidence type="ECO:0000313" key="3">
    <source>
        <dbReference type="EMBL" id="KAJ6846719.1"/>
    </source>
</evidence>
<sequence length="832" mass="94218">MISMEYEDGNKKQEQCSMMKGAIFMSNRKTKQECIKRKLFGLPSTRTWFIMKIKAGMLLFLFENEERKLYGVFEATSDGALNIVPNAFISSGNSFPAQVLFRRIWMCQPLFEHEFRDAIKENYYTHNKFNFGLSYEQVFKLVHLFSSRRIGVDLHLRRGIPNDLITEFEMSGRVKGRVTVEGRYLESSAKEDNTDVVDLERYSDLSRENTNYPYFEKHFTTSQASLASTECESCKMSPLAIKPRPPISMHPTFPDCPSNRGNFPCPSHGRVDHQYFPCSDDKIPSVKFGVIDDPSLSREPNTWITSPMENIIPHSRSQIRPWQTGPSYSSSNYSSSSFQISKIPNVSLPTVGFRDYPNLQDCKHLIHPEQYDPKNSRIPFSMQADSTAKGMNSLVSMCYPKSADILPSAQPLFDLREQQFQGLGSSCDYIPLSDDNDKNMQLCDLDPPYCSYYSESEGGDEGTDELPPYTQKVFDKYYPTDTDSRFHSDADHSRSSVFSRLSKSSEARPKHSPRHRDPRVSLNQHRNMSWRREDILKANCHSTICDNQQEQAGSIVMKDPSEVANVSDQLELSRDAVFGEMSEVPFMNFKRRSEIQRRKHETVTGLYVVSGNEESLGKNKRRKLVRPSLNEECENLIGTSREHTELGERNIEGDINHKTSENKNITSPEPSPRPKTESVEPAEESTGEDVAEKGENQNNTSPIPTAYAETENVTDSSMNDKENSKIVSVDPAEKGENQNISVISPPIPSASPETENDINNSMNHVEEISKTVSVESAEKIARGGVTGEDKNENNPSPEPCPSAGTGNVADSSKNHVKEICNKNLRWFLERRM</sequence>
<feature type="domain" description="DCD" evidence="2">
    <location>
        <begin position="17"/>
        <end position="147"/>
    </location>
</feature>
<dbReference type="PROSITE" id="PS51222">
    <property type="entry name" value="DCD"/>
    <property type="match status" value="1"/>
</dbReference>
<feature type="compositionally biased region" description="Basic and acidic residues" evidence="1">
    <location>
        <begin position="640"/>
        <end position="661"/>
    </location>
</feature>
<dbReference type="SMART" id="SM00767">
    <property type="entry name" value="DCD"/>
    <property type="match status" value="1"/>
</dbReference>
<evidence type="ECO:0000313" key="4">
    <source>
        <dbReference type="Proteomes" id="UP001140949"/>
    </source>
</evidence>
<dbReference type="InterPro" id="IPR013989">
    <property type="entry name" value="Dev_and_cell_death_domain"/>
</dbReference>
<dbReference type="Pfam" id="PF10539">
    <property type="entry name" value="Dev_Cell_Death"/>
    <property type="match status" value="1"/>
</dbReference>
<reference evidence="3" key="1">
    <citation type="journal article" date="2023" name="GigaByte">
        <title>Genome assembly of the bearded iris, Iris pallida Lam.</title>
        <authorList>
            <person name="Bruccoleri R.E."/>
            <person name="Oakeley E.J."/>
            <person name="Faust A.M.E."/>
            <person name="Altorfer M."/>
            <person name="Dessus-Babus S."/>
            <person name="Burckhardt D."/>
            <person name="Oertli M."/>
            <person name="Naumann U."/>
            <person name="Petersen F."/>
            <person name="Wong J."/>
        </authorList>
    </citation>
    <scope>NUCLEOTIDE SEQUENCE</scope>
    <source>
        <strain evidence="3">GSM-AAB239-AS_SAM_17_03QT</strain>
    </source>
</reference>
<feature type="region of interest" description="Disordered" evidence="1">
    <location>
        <begin position="635"/>
        <end position="815"/>
    </location>
</feature>
<keyword evidence="4" id="KW-1185">Reference proteome</keyword>
<evidence type="ECO:0000256" key="1">
    <source>
        <dbReference type="SAM" id="MobiDB-lite"/>
    </source>
</evidence>
<dbReference type="PANTHER" id="PTHR46444:SF9">
    <property type="entry name" value="DCD (DEVELOPMENT AND CELL DEATH) DOMAIN PROTEIN"/>
    <property type="match status" value="1"/>
</dbReference>
<reference evidence="3" key="2">
    <citation type="submission" date="2023-04" db="EMBL/GenBank/DDBJ databases">
        <authorList>
            <person name="Bruccoleri R.E."/>
            <person name="Oakeley E.J."/>
            <person name="Faust A.-M."/>
            <person name="Dessus-Babus S."/>
            <person name="Altorfer M."/>
            <person name="Burckhardt D."/>
            <person name="Oertli M."/>
            <person name="Naumann U."/>
            <person name="Petersen F."/>
            <person name="Wong J."/>
        </authorList>
    </citation>
    <scope>NUCLEOTIDE SEQUENCE</scope>
    <source>
        <strain evidence="3">GSM-AAB239-AS_SAM_17_03QT</strain>
        <tissue evidence="3">Leaf</tissue>
    </source>
</reference>
<feature type="compositionally biased region" description="Basic and acidic residues" evidence="1">
    <location>
        <begin position="484"/>
        <end position="494"/>
    </location>
</feature>
<dbReference type="Proteomes" id="UP001140949">
    <property type="component" value="Unassembled WGS sequence"/>
</dbReference>
<dbReference type="PANTHER" id="PTHR46444">
    <property type="entry name" value="DCD (DEVELOPMENT AND CELL DEATH) DOMAIN PROTEIN-RELATED"/>
    <property type="match status" value="1"/>
</dbReference>
<organism evidence="3 4">
    <name type="scientific">Iris pallida</name>
    <name type="common">Sweet iris</name>
    <dbReference type="NCBI Taxonomy" id="29817"/>
    <lineage>
        <taxon>Eukaryota</taxon>
        <taxon>Viridiplantae</taxon>
        <taxon>Streptophyta</taxon>
        <taxon>Embryophyta</taxon>
        <taxon>Tracheophyta</taxon>
        <taxon>Spermatophyta</taxon>
        <taxon>Magnoliopsida</taxon>
        <taxon>Liliopsida</taxon>
        <taxon>Asparagales</taxon>
        <taxon>Iridaceae</taxon>
        <taxon>Iridoideae</taxon>
        <taxon>Irideae</taxon>
        <taxon>Iris</taxon>
    </lineage>
</organism>
<name>A0AAX6I0E3_IRIPA</name>
<feature type="compositionally biased region" description="Basic and acidic residues" evidence="1">
    <location>
        <begin position="776"/>
        <end position="792"/>
    </location>
</feature>
<comment type="caution">
    <text evidence="3">The sequence shown here is derived from an EMBL/GenBank/DDBJ whole genome shotgun (WGS) entry which is preliminary data.</text>
</comment>
<evidence type="ECO:0000259" key="2">
    <source>
        <dbReference type="PROSITE" id="PS51222"/>
    </source>
</evidence>
<proteinExistence type="predicted"/>
<dbReference type="AlphaFoldDB" id="A0AAX6I0E3"/>
<accession>A0AAX6I0E3</accession>
<protein>
    <recommendedName>
        <fullName evidence="2">DCD domain-containing protein</fullName>
    </recommendedName>
</protein>